<dbReference type="EMBL" id="GITU01002070">
    <property type="protein sequence ID" value="MBC1170773.1"/>
    <property type="molecule type" value="Transcribed_RNA"/>
</dbReference>
<dbReference type="PANTHER" id="PTHR39940">
    <property type="entry name" value="PROTHORACICOTROPIC HORMONE, ISOFORM F"/>
    <property type="match status" value="1"/>
</dbReference>
<dbReference type="AlphaFoldDB" id="A0A7G3AHM7"/>
<dbReference type="Gene3D" id="2.10.90.10">
    <property type="entry name" value="Cystine-knot cytokines"/>
    <property type="match status" value="1"/>
</dbReference>
<evidence type="ECO:0000256" key="1">
    <source>
        <dbReference type="SAM" id="SignalP"/>
    </source>
</evidence>
<dbReference type="PANTHER" id="PTHR39940:SF4">
    <property type="entry name" value="PROTEIN TRUNK"/>
    <property type="match status" value="1"/>
</dbReference>
<evidence type="ECO:0000313" key="2">
    <source>
        <dbReference type="EMBL" id="MBC1170773.1"/>
    </source>
</evidence>
<keyword evidence="1" id="KW-0732">Signal</keyword>
<sequence>MHTMWMFGVLLFVGVLGVKEEPCGQVSTYVLMEILGPAYNYRYMRLDTPSDGEEDVEVALKRDTMKDLGSFYVADGFTLELDDEPAWTRTPSKFIPAAERIRRSSDEDPEDRTKRAIDRPNWSCEAHIRWQDLGPDYFPRYLRSVECVQAHCYYGHYDCRPRFFSVRLLRRRKGECAALKMDSVDLWVWEERAVAMCCDCVYRQRA</sequence>
<dbReference type="VEuPathDB" id="VectorBase:LLONM1_003965"/>
<proteinExistence type="predicted"/>
<dbReference type="SUPFAM" id="SSF57501">
    <property type="entry name" value="Cystine-knot cytokines"/>
    <property type="match status" value="1"/>
</dbReference>
<accession>A0A7G3AHM7</accession>
<protein>
    <submittedName>
        <fullName evidence="2">Putative conserved secreted protein</fullName>
    </submittedName>
</protein>
<organism evidence="2">
    <name type="scientific">Lutzomyia longipalpis</name>
    <name type="common">Sand fly</name>
    <dbReference type="NCBI Taxonomy" id="7200"/>
    <lineage>
        <taxon>Eukaryota</taxon>
        <taxon>Metazoa</taxon>
        <taxon>Ecdysozoa</taxon>
        <taxon>Arthropoda</taxon>
        <taxon>Hexapoda</taxon>
        <taxon>Insecta</taxon>
        <taxon>Pterygota</taxon>
        <taxon>Neoptera</taxon>
        <taxon>Endopterygota</taxon>
        <taxon>Diptera</taxon>
        <taxon>Nematocera</taxon>
        <taxon>Psychodoidea</taxon>
        <taxon>Psychodidae</taxon>
        <taxon>Lutzomyia</taxon>
        <taxon>Lutzomyia</taxon>
    </lineage>
</organism>
<reference evidence="2" key="1">
    <citation type="journal article" date="2020" name="BMC">
        <title>Leishmania infection induces a limited differential gene expression in the sand fly midgut.</title>
        <authorList>
            <person name="Coutinho-Abreu I.V."/>
            <person name="Serafim T.D."/>
            <person name="Meneses C."/>
            <person name="Kamhawi S."/>
            <person name="Oliveira F."/>
            <person name="Valenzuela J.G."/>
        </authorList>
    </citation>
    <scope>NUCLEOTIDE SEQUENCE</scope>
    <source>
        <strain evidence="2">Jacobina</strain>
        <tissue evidence="2">Midgut</tissue>
    </source>
</reference>
<dbReference type="GO" id="GO:0005102">
    <property type="term" value="F:signaling receptor binding"/>
    <property type="evidence" value="ECO:0007669"/>
    <property type="project" value="TreeGrafter"/>
</dbReference>
<feature type="signal peptide" evidence="1">
    <location>
        <begin position="1"/>
        <end position="20"/>
    </location>
</feature>
<feature type="chain" id="PRO_5028855072" evidence="1">
    <location>
        <begin position="21"/>
        <end position="206"/>
    </location>
</feature>
<dbReference type="InterPro" id="IPR052876">
    <property type="entry name" value="Insect_Hormone_Regulators"/>
</dbReference>
<name>A0A7G3AHM7_LUTLO</name>
<dbReference type="InterPro" id="IPR029034">
    <property type="entry name" value="Cystine-knot_cytokine"/>
</dbReference>